<dbReference type="SUPFAM" id="SSF103473">
    <property type="entry name" value="MFS general substrate transporter"/>
    <property type="match status" value="1"/>
</dbReference>
<accession>W2RIW0</accession>
<dbReference type="InParanoid" id="W2RIW0"/>
<organism evidence="8 9">
    <name type="scientific">Cyphellophora europaea (strain CBS 101466)</name>
    <name type="common">Phialophora europaea</name>
    <dbReference type="NCBI Taxonomy" id="1220924"/>
    <lineage>
        <taxon>Eukaryota</taxon>
        <taxon>Fungi</taxon>
        <taxon>Dikarya</taxon>
        <taxon>Ascomycota</taxon>
        <taxon>Pezizomycotina</taxon>
        <taxon>Eurotiomycetes</taxon>
        <taxon>Chaetothyriomycetidae</taxon>
        <taxon>Chaetothyriales</taxon>
        <taxon>Cyphellophoraceae</taxon>
        <taxon>Cyphellophora</taxon>
    </lineage>
</organism>
<evidence type="ECO:0000313" key="8">
    <source>
        <dbReference type="EMBL" id="ETN36386.1"/>
    </source>
</evidence>
<dbReference type="Gene3D" id="1.20.1250.20">
    <property type="entry name" value="MFS general substrate transporter like domains"/>
    <property type="match status" value="2"/>
</dbReference>
<keyword evidence="5 6" id="KW-0472">Membrane</keyword>
<feature type="transmembrane region" description="Helical" evidence="6">
    <location>
        <begin position="290"/>
        <end position="309"/>
    </location>
</feature>
<evidence type="ECO:0000256" key="2">
    <source>
        <dbReference type="ARBA" id="ARBA00022448"/>
    </source>
</evidence>
<feature type="domain" description="Major facilitator superfamily (MFS) profile" evidence="7">
    <location>
        <begin position="57"/>
        <end position="469"/>
    </location>
</feature>
<evidence type="ECO:0000256" key="5">
    <source>
        <dbReference type="ARBA" id="ARBA00023136"/>
    </source>
</evidence>
<feature type="transmembrane region" description="Helical" evidence="6">
    <location>
        <begin position="219"/>
        <end position="239"/>
    </location>
</feature>
<dbReference type="eggNOG" id="KOG2533">
    <property type="taxonomic scope" value="Eukaryota"/>
</dbReference>
<dbReference type="EMBL" id="KB822725">
    <property type="protein sequence ID" value="ETN36386.1"/>
    <property type="molecule type" value="Genomic_DNA"/>
</dbReference>
<evidence type="ECO:0000256" key="1">
    <source>
        <dbReference type="ARBA" id="ARBA00004141"/>
    </source>
</evidence>
<gene>
    <name evidence="8" type="ORF">HMPREF1541_08663</name>
</gene>
<comment type="subcellular location">
    <subcellularLocation>
        <location evidence="1">Membrane</location>
        <topology evidence="1">Multi-pass membrane protein</topology>
    </subcellularLocation>
</comment>
<dbReference type="AlphaFoldDB" id="W2RIW0"/>
<keyword evidence="2" id="KW-0813">Transport</keyword>
<feature type="transmembrane region" description="Helical" evidence="6">
    <location>
        <begin position="185"/>
        <end position="207"/>
    </location>
</feature>
<dbReference type="FunFam" id="1.20.1250.20:FF:000013">
    <property type="entry name" value="MFS general substrate transporter"/>
    <property type="match status" value="1"/>
</dbReference>
<evidence type="ECO:0000259" key="7">
    <source>
        <dbReference type="PROSITE" id="PS50850"/>
    </source>
</evidence>
<feature type="transmembrane region" description="Helical" evidence="6">
    <location>
        <begin position="353"/>
        <end position="373"/>
    </location>
</feature>
<evidence type="ECO:0000256" key="3">
    <source>
        <dbReference type="ARBA" id="ARBA00022692"/>
    </source>
</evidence>
<dbReference type="GeneID" id="19976002"/>
<evidence type="ECO:0000256" key="6">
    <source>
        <dbReference type="SAM" id="Phobius"/>
    </source>
</evidence>
<dbReference type="GO" id="GO:0016020">
    <property type="term" value="C:membrane"/>
    <property type="evidence" value="ECO:0007669"/>
    <property type="project" value="UniProtKB-SubCell"/>
</dbReference>
<keyword evidence="4 6" id="KW-1133">Transmembrane helix</keyword>
<feature type="transmembrane region" description="Helical" evidence="6">
    <location>
        <begin position="379"/>
        <end position="400"/>
    </location>
</feature>
<dbReference type="PANTHER" id="PTHR43791">
    <property type="entry name" value="PERMEASE-RELATED"/>
    <property type="match status" value="1"/>
</dbReference>
<evidence type="ECO:0000256" key="4">
    <source>
        <dbReference type="ARBA" id="ARBA00022989"/>
    </source>
</evidence>
<dbReference type="GO" id="GO:0022857">
    <property type="term" value="F:transmembrane transporter activity"/>
    <property type="evidence" value="ECO:0007669"/>
    <property type="project" value="InterPro"/>
</dbReference>
<feature type="transmembrane region" description="Helical" evidence="6">
    <location>
        <begin position="123"/>
        <end position="144"/>
    </location>
</feature>
<dbReference type="PANTHER" id="PTHR43791:SF23">
    <property type="entry name" value="MAJOR FACILITATOR SUPERFAMILY (MFS) PROFILE DOMAIN-CONTAINING PROTEIN"/>
    <property type="match status" value="1"/>
</dbReference>
<evidence type="ECO:0000313" key="9">
    <source>
        <dbReference type="Proteomes" id="UP000030752"/>
    </source>
</evidence>
<dbReference type="RefSeq" id="XP_008721204.1">
    <property type="nucleotide sequence ID" value="XM_008722982.1"/>
</dbReference>
<proteinExistence type="predicted"/>
<dbReference type="FunFam" id="1.20.1250.20:FF:000057">
    <property type="entry name" value="MFS general substrate transporter"/>
    <property type="match status" value="1"/>
</dbReference>
<feature type="transmembrane region" description="Helical" evidence="6">
    <location>
        <begin position="321"/>
        <end position="341"/>
    </location>
</feature>
<keyword evidence="3 6" id="KW-0812">Transmembrane</keyword>
<dbReference type="InterPro" id="IPR011701">
    <property type="entry name" value="MFS"/>
</dbReference>
<dbReference type="PROSITE" id="PS50850">
    <property type="entry name" value="MFS"/>
    <property type="match status" value="1"/>
</dbReference>
<feature type="transmembrane region" description="Helical" evidence="6">
    <location>
        <begin position="439"/>
        <end position="464"/>
    </location>
</feature>
<feature type="transmembrane region" description="Helical" evidence="6">
    <location>
        <begin position="150"/>
        <end position="173"/>
    </location>
</feature>
<dbReference type="InterPro" id="IPR020846">
    <property type="entry name" value="MFS_dom"/>
</dbReference>
<dbReference type="VEuPathDB" id="FungiDB:HMPREF1541_08663"/>
<reference evidence="8 9" key="1">
    <citation type="submission" date="2013-03" db="EMBL/GenBank/DDBJ databases">
        <title>The Genome Sequence of Phialophora europaea CBS 101466.</title>
        <authorList>
            <consortium name="The Broad Institute Genomics Platform"/>
            <person name="Cuomo C."/>
            <person name="de Hoog S."/>
            <person name="Gorbushina A."/>
            <person name="Walker B."/>
            <person name="Young S.K."/>
            <person name="Zeng Q."/>
            <person name="Gargeya S."/>
            <person name="Fitzgerald M."/>
            <person name="Haas B."/>
            <person name="Abouelleil A."/>
            <person name="Allen A.W."/>
            <person name="Alvarado L."/>
            <person name="Arachchi H.M."/>
            <person name="Berlin A.M."/>
            <person name="Chapman S.B."/>
            <person name="Gainer-Dewar J."/>
            <person name="Goldberg J."/>
            <person name="Griggs A."/>
            <person name="Gujja S."/>
            <person name="Hansen M."/>
            <person name="Howarth C."/>
            <person name="Imamovic A."/>
            <person name="Ireland A."/>
            <person name="Larimer J."/>
            <person name="McCowan C."/>
            <person name="Murphy C."/>
            <person name="Pearson M."/>
            <person name="Poon T.W."/>
            <person name="Priest M."/>
            <person name="Roberts A."/>
            <person name="Saif S."/>
            <person name="Shea T."/>
            <person name="Sisk P."/>
            <person name="Sykes S."/>
            <person name="Wortman J."/>
            <person name="Nusbaum C."/>
            <person name="Birren B."/>
        </authorList>
    </citation>
    <scope>NUCLEOTIDE SEQUENCE [LARGE SCALE GENOMIC DNA]</scope>
    <source>
        <strain evidence="8 9">CBS 101466</strain>
    </source>
</reference>
<keyword evidence="9" id="KW-1185">Reference proteome</keyword>
<dbReference type="Proteomes" id="UP000030752">
    <property type="component" value="Unassembled WGS sequence"/>
</dbReference>
<feature type="transmembrane region" description="Helical" evidence="6">
    <location>
        <begin position="412"/>
        <end position="433"/>
    </location>
</feature>
<dbReference type="HOGENOM" id="CLU_001265_0_6_1"/>
<sequence>MDSSRAKDHPVEAEVETVDFTADNVAKQPLPDTLIDLSNTEYDKLGRSATFKMDIQILPCLVIMFILNFLDRQNIASAKLADIETDLNLSPVQYQTCVSILFVGYILMQVPSNMVLSKIKYPGAYICCAMAMWGVVSGCMAAVHSFTGLLLARFFVGFIEAVFFPGALYYLSVYYSRKQYAFRAAILYSGSQLGNAFGGLFAIGILRLDGAHGLQGWRWLFLVEGVLTVGLALLFALILPNSPKTIRLLTQAERDWVRYNYEQDQGQNDNSAEVTAKQGLIMAVKDPKTWMLLATLYCIFISSAVTNFFPSVVETLGFDRSTTYALTAPPYLLAVGVMLAIGFHSDKKQERYLHIVCPLTVGLVAFVIAVSTTNTGARYFAMMLMPASLYSGSTVVLSWITASLSQPASKRAAAIALINATVNTPNIWCSYLYTGAPRYLVAFLVNLAAAGGAIALATVTRIYLRRQNGLLDKGRDTGKSGPTRAQIASGYRYVL</sequence>
<dbReference type="Pfam" id="PF07690">
    <property type="entry name" value="MFS_1"/>
    <property type="match status" value="1"/>
</dbReference>
<feature type="transmembrane region" description="Helical" evidence="6">
    <location>
        <begin position="53"/>
        <end position="70"/>
    </location>
</feature>
<dbReference type="OrthoDB" id="2250022at2759"/>
<protein>
    <recommendedName>
        <fullName evidence="7">Major facilitator superfamily (MFS) profile domain-containing protein</fullName>
    </recommendedName>
</protein>
<dbReference type="InterPro" id="IPR036259">
    <property type="entry name" value="MFS_trans_sf"/>
</dbReference>
<name>W2RIW0_CYPE1</name>